<accession>A0A7S2RL55</accession>
<protein>
    <recommendedName>
        <fullName evidence="1">AB hydrolase-1 domain-containing protein</fullName>
    </recommendedName>
</protein>
<dbReference type="EMBL" id="HBHJ01008781">
    <property type="protein sequence ID" value="CAD9674304.1"/>
    <property type="molecule type" value="Transcribed_RNA"/>
</dbReference>
<dbReference type="GO" id="GO:0047746">
    <property type="term" value="F:chlorophyllase activity"/>
    <property type="evidence" value="ECO:0007669"/>
    <property type="project" value="TreeGrafter"/>
</dbReference>
<dbReference type="Pfam" id="PF12697">
    <property type="entry name" value="Abhydrolase_6"/>
    <property type="match status" value="1"/>
</dbReference>
<proteinExistence type="predicted"/>
<gene>
    <name evidence="2" type="ORF">RMAR1173_LOCUS5697</name>
</gene>
<evidence type="ECO:0000313" key="2">
    <source>
        <dbReference type="EMBL" id="CAD9674304.1"/>
    </source>
</evidence>
<dbReference type="InterPro" id="IPR029058">
    <property type="entry name" value="AB_hydrolase_fold"/>
</dbReference>
<dbReference type="GO" id="GO:0015994">
    <property type="term" value="P:chlorophyll metabolic process"/>
    <property type="evidence" value="ECO:0007669"/>
    <property type="project" value="TreeGrafter"/>
</dbReference>
<dbReference type="GO" id="GO:0009507">
    <property type="term" value="C:chloroplast"/>
    <property type="evidence" value="ECO:0007669"/>
    <property type="project" value="TreeGrafter"/>
</dbReference>
<dbReference type="AlphaFoldDB" id="A0A7S2RL55"/>
<sequence>MVFVHGFGASLEQYREQLPFFLEHHDTFAVDLLGLGMSDKPPDVTYSIDLWSDQLADFVTSIVGGPAIVIGNSIGSLCSITAAARSTAPIEGLVLLNCAGGMNSKLLLEEDWTPLLKLVIRPVLSLFDFVLTSPSTRELARSFFENTRSRENVNRTLQTVYLNQDRVDDELVEQILRPAKQDTAFDVFCKILSGPPGTYPAALLPAVQVPILVIWGSEDPWTPIKGPLGKYMVELAQQRGDVQMNVIPCGHCPHDDAPDEVNALISTWLKGNPKSPQSPP</sequence>
<dbReference type="PANTHER" id="PTHR46438">
    <property type="entry name" value="ALPHA/BETA-HYDROLASES SUPERFAMILY PROTEIN"/>
    <property type="match status" value="1"/>
</dbReference>
<reference evidence="2" key="1">
    <citation type="submission" date="2021-01" db="EMBL/GenBank/DDBJ databases">
        <authorList>
            <person name="Corre E."/>
            <person name="Pelletier E."/>
            <person name="Niang G."/>
            <person name="Scheremetjew M."/>
            <person name="Finn R."/>
            <person name="Kale V."/>
            <person name="Holt S."/>
            <person name="Cochrane G."/>
            <person name="Meng A."/>
            <person name="Brown T."/>
            <person name="Cohen L."/>
        </authorList>
    </citation>
    <scope>NUCLEOTIDE SEQUENCE</scope>
    <source>
        <strain evidence="2">CCMP1243</strain>
    </source>
</reference>
<dbReference type="SUPFAM" id="SSF53474">
    <property type="entry name" value="alpha/beta-Hydrolases"/>
    <property type="match status" value="1"/>
</dbReference>
<name>A0A7S2RL55_9STRA</name>
<dbReference type="PANTHER" id="PTHR46438:SF7">
    <property type="entry name" value="ALPHA_BETA-HYDROLASES SUPERFAMILY PROTEIN"/>
    <property type="match status" value="1"/>
</dbReference>
<organism evidence="2">
    <name type="scientific">Rhizochromulina marina</name>
    <dbReference type="NCBI Taxonomy" id="1034831"/>
    <lineage>
        <taxon>Eukaryota</taxon>
        <taxon>Sar</taxon>
        <taxon>Stramenopiles</taxon>
        <taxon>Ochrophyta</taxon>
        <taxon>Dictyochophyceae</taxon>
        <taxon>Rhizochromulinales</taxon>
        <taxon>Rhizochromulina</taxon>
    </lineage>
</organism>
<feature type="domain" description="AB hydrolase-1" evidence="1">
    <location>
        <begin position="1"/>
        <end position="263"/>
    </location>
</feature>
<dbReference type="InterPro" id="IPR000073">
    <property type="entry name" value="AB_hydrolase_1"/>
</dbReference>
<dbReference type="Gene3D" id="3.40.50.1820">
    <property type="entry name" value="alpha/beta hydrolase"/>
    <property type="match status" value="1"/>
</dbReference>
<evidence type="ECO:0000259" key="1">
    <source>
        <dbReference type="Pfam" id="PF12697"/>
    </source>
</evidence>